<sequence>MRHWEAVVHLAGTGRALDKVLVGFVDPEFPAAVDADVTARTRPLTGFCCFSGFWFGHRHSPKRYYCFKVFSSILLAGIGSDSDSRIAPHDINRFVHNFSLMPKKVLALLGSPILDGNTARLLDEAIRGAKEAGCEVEKIDVAHMDILPCMEFFQCKVGDTCLIQDEMTEIFQKFREMDGLIIATPIMTMGIPGRLKSFMDRFQVFYMAKYHRKESFISPEHRKKRKMLFISIAGMNLPNVFDGARMTIQAFGEIIDCPLWDEVLQNDMDTIQDIATRPEVMEAAYRKGSELGRLVG</sequence>
<evidence type="ECO:0000313" key="8">
    <source>
        <dbReference type="Proteomes" id="UP000326500"/>
    </source>
</evidence>
<protein>
    <submittedName>
        <fullName evidence="7">Multimeric flavodoxin WrbA</fullName>
    </submittedName>
</protein>
<keyword evidence="8" id="KW-1185">Reference proteome</keyword>
<dbReference type="InterPro" id="IPR029039">
    <property type="entry name" value="Flavoprotein-like_sf"/>
</dbReference>
<accession>A0A1G9A888</accession>
<keyword evidence="4" id="KW-0288">FMN</keyword>
<dbReference type="Proteomes" id="UP000326500">
    <property type="component" value="Unassembled WGS sequence"/>
</dbReference>
<evidence type="ECO:0000256" key="4">
    <source>
        <dbReference type="ARBA" id="ARBA00022643"/>
    </source>
</evidence>
<name>A0A1G9A888_9EURY</name>
<evidence type="ECO:0000256" key="3">
    <source>
        <dbReference type="ARBA" id="ARBA00022630"/>
    </source>
</evidence>
<dbReference type="AlphaFoldDB" id="A0A1G9A888"/>
<organism evidence="7 8">
    <name type="scientific">Methanoculleus thermophilus</name>
    <dbReference type="NCBI Taxonomy" id="2200"/>
    <lineage>
        <taxon>Archaea</taxon>
        <taxon>Methanobacteriati</taxon>
        <taxon>Methanobacteriota</taxon>
        <taxon>Stenosarchaea group</taxon>
        <taxon>Methanomicrobia</taxon>
        <taxon>Methanomicrobiales</taxon>
        <taxon>Methanomicrobiaceae</taxon>
        <taxon>Methanoculleus</taxon>
    </lineage>
</organism>
<dbReference type="InterPro" id="IPR051796">
    <property type="entry name" value="ISF_SsuE-like"/>
</dbReference>
<dbReference type="InterPro" id="IPR005025">
    <property type="entry name" value="FMN_Rdtase-like_dom"/>
</dbReference>
<evidence type="ECO:0000259" key="6">
    <source>
        <dbReference type="Pfam" id="PF03358"/>
    </source>
</evidence>
<dbReference type="PANTHER" id="PTHR43278">
    <property type="entry name" value="NAD(P)H-DEPENDENT FMN-CONTAINING OXIDOREDUCTASE YWQN-RELATED"/>
    <property type="match status" value="1"/>
</dbReference>
<comment type="similarity">
    <text evidence="5">Belongs to the SsuE family. Isf subfamily.</text>
</comment>
<dbReference type="Pfam" id="PF03358">
    <property type="entry name" value="FMN_red"/>
    <property type="match status" value="1"/>
</dbReference>
<evidence type="ECO:0000256" key="5">
    <source>
        <dbReference type="ARBA" id="ARBA00038292"/>
    </source>
</evidence>
<dbReference type="GO" id="GO:0016491">
    <property type="term" value="F:oxidoreductase activity"/>
    <property type="evidence" value="ECO:0007669"/>
    <property type="project" value="InterPro"/>
</dbReference>
<dbReference type="EMBL" id="FNFT01000005">
    <property type="protein sequence ID" value="SDK23508.1"/>
    <property type="molecule type" value="Genomic_DNA"/>
</dbReference>
<comment type="cofactor">
    <cofactor evidence="2">
        <name>[4Fe-4S] cluster</name>
        <dbReference type="ChEBI" id="CHEBI:49883"/>
    </cofactor>
</comment>
<feature type="domain" description="NADPH-dependent FMN reductase-like" evidence="6">
    <location>
        <begin position="104"/>
        <end position="210"/>
    </location>
</feature>
<evidence type="ECO:0000256" key="2">
    <source>
        <dbReference type="ARBA" id="ARBA00001966"/>
    </source>
</evidence>
<reference evidence="7 8" key="1">
    <citation type="submission" date="2016-10" db="EMBL/GenBank/DDBJ databases">
        <authorList>
            <person name="Varghese N."/>
            <person name="Submissions S."/>
        </authorList>
    </citation>
    <scope>NUCLEOTIDE SEQUENCE [LARGE SCALE GENOMIC DNA]</scope>
    <source>
        <strain evidence="7 8">DSM 2373</strain>
    </source>
</reference>
<dbReference type="PANTHER" id="PTHR43278:SF2">
    <property type="entry name" value="IRON-SULFUR FLAVOPROTEIN"/>
    <property type="match status" value="1"/>
</dbReference>
<dbReference type="SUPFAM" id="SSF52218">
    <property type="entry name" value="Flavoproteins"/>
    <property type="match status" value="1"/>
</dbReference>
<evidence type="ECO:0000256" key="1">
    <source>
        <dbReference type="ARBA" id="ARBA00001917"/>
    </source>
</evidence>
<proteinExistence type="inferred from homology"/>
<dbReference type="STRING" id="2200.GCA_001571405_01785"/>
<evidence type="ECO:0000313" key="7">
    <source>
        <dbReference type="EMBL" id="SDK23508.1"/>
    </source>
</evidence>
<gene>
    <name evidence="7" type="ORF">SAMN04488571_105217</name>
</gene>
<dbReference type="Gene3D" id="3.40.50.360">
    <property type="match status" value="1"/>
</dbReference>
<keyword evidence="3" id="KW-0285">Flavoprotein</keyword>
<comment type="cofactor">
    <cofactor evidence="1">
        <name>FMN</name>
        <dbReference type="ChEBI" id="CHEBI:58210"/>
    </cofactor>
</comment>